<dbReference type="EMBL" id="JYDP01000010">
    <property type="protein sequence ID" value="KRZ16584.1"/>
    <property type="molecule type" value="Genomic_DNA"/>
</dbReference>
<evidence type="ECO:0000313" key="3">
    <source>
        <dbReference type="EMBL" id="KRZ16584.1"/>
    </source>
</evidence>
<dbReference type="InterPro" id="IPR007146">
    <property type="entry name" value="Sas10/Utp3/C1D"/>
</dbReference>
<sequence>MSDLLVDRKKLDELYDNIIENTSLLQEFLHKCKDFVMEMAYREKGISLMEMKFHLLLSYVIQLNYILLKKLDGHTIEGDAVVDRLVEIRTVIERTRPIEEKMNYQIEKLLKSVSSKTVDDVDPLGFKAQPEAMDDQVESEDSDELETQDKCKKQTNEVEKYVPPKLMAVPYVEPKDRHAERIRRRVTHSSMIEDLKQQYSQGPEEIIDHVSYMRRQERNEQKRRIEYEEEYMVRLNDPKKKHRSRMDFQAGFSSLFDFAPDFAQPVTSKVCVFSLFLLVKQLCIREKCGKVEKNTSIKKVKNKFQNDEINRNDVCIVFCFFKISLKADITPQIDLCYMRSVLIEGPYGNGGSAT</sequence>
<comment type="similarity">
    <text evidence="1">Belongs to the SAS10 family.</text>
</comment>
<evidence type="ECO:0000256" key="1">
    <source>
        <dbReference type="ARBA" id="ARBA00010979"/>
    </source>
</evidence>
<feature type="compositionally biased region" description="Acidic residues" evidence="2">
    <location>
        <begin position="132"/>
        <end position="146"/>
    </location>
</feature>
<dbReference type="GO" id="GO:0000462">
    <property type="term" value="P:maturation of SSU-rRNA from tricistronic rRNA transcript (SSU-rRNA, 5.8S rRNA, LSU-rRNA)"/>
    <property type="evidence" value="ECO:0007669"/>
    <property type="project" value="TreeGrafter"/>
</dbReference>
<dbReference type="GO" id="GO:0032040">
    <property type="term" value="C:small-subunit processome"/>
    <property type="evidence" value="ECO:0007669"/>
    <property type="project" value="TreeGrafter"/>
</dbReference>
<evidence type="ECO:0000313" key="4">
    <source>
        <dbReference type="Proteomes" id="UP000055024"/>
    </source>
</evidence>
<proteinExistence type="inferred from homology"/>
<dbReference type="STRING" id="268475.A0A0V1I105"/>
<dbReference type="AlphaFoldDB" id="A0A0V1I105"/>
<evidence type="ECO:0000256" key="2">
    <source>
        <dbReference type="SAM" id="MobiDB-lite"/>
    </source>
</evidence>
<dbReference type="PANTHER" id="PTHR13237">
    <property type="entry name" value="SOMETHING ABOUT SILENCING PROTEIN 10-RELATED"/>
    <property type="match status" value="1"/>
</dbReference>
<keyword evidence="4" id="KW-1185">Reference proteome</keyword>
<reference evidence="3 4" key="1">
    <citation type="submission" date="2015-01" db="EMBL/GenBank/DDBJ databases">
        <title>Evolution of Trichinella species and genotypes.</title>
        <authorList>
            <person name="Korhonen P.K."/>
            <person name="Edoardo P."/>
            <person name="Giuseppe L.R."/>
            <person name="Gasser R.B."/>
        </authorList>
    </citation>
    <scope>NUCLEOTIDE SEQUENCE [LARGE SCALE GENOMIC DNA]</scope>
    <source>
        <strain evidence="3">ISS1029</strain>
    </source>
</reference>
<gene>
    <name evidence="3" type="primary">ngdn-a</name>
    <name evidence="3" type="ORF">T11_7032</name>
</gene>
<dbReference type="Pfam" id="PF04000">
    <property type="entry name" value="Sas10_Utp3"/>
    <property type="match status" value="1"/>
</dbReference>
<accession>A0A0V1I105</accession>
<dbReference type="Proteomes" id="UP000055024">
    <property type="component" value="Unassembled WGS sequence"/>
</dbReference>
<organism evidence="3 4">
    <name type="scientific">Trichinella zimbabwensis</name>
    <dbReference type="NCBI Taxonomy" id="268475"/>
    <lineage>
        <taxon>Eukaryota</taxon>
        <taxon>Metazoa</taxon>
        <taxon>Ecdysozoa</taxon>
        <taxon>Nematoda</taxon>
        <taxon>Enoplea</taxon>
        <taxon>Dorylaimia</taxon>
        <taxon>Trichinellida</taxon>
        <taxon>Trichinellidae</taxon>
        <taxon>Trichinella</taxon>
    </lineage>
</organism>
<dbReference type="PANTHER" id="PTHR13237:SF9">
    <property type="entry name" value="NEUROGUIDIN"/>
    <property type="match status" value="1"/>
</dbReference>
<name>A0A0V1I105_9BILA</name>
<comment type="caution">
    <text evidence="3">The sequence shown here is derived from an EMBL/GenBank/DDBJ whole genome shotgun (WGS) entry which is preliminary data.</text>
</comment>
<feature type="region of interest" description="Disordered" evidence="2">
    <location>
        <begin position="125"/>
        <end position="155"/>
    </location>
</feature>
<protein>
    <submittedName>
        <fullName evidence="3">Neuroguidin-A</fullName>
    </submittedName>
</protein>
<dbReference type="OrthoDB" id="203440at2759"/>